<dbReference type="EMBL" id="BAAALG010000009">
    <property type="protein sequence ID" value="GAA1103627.1"/>
    <property type="molecule type" value="Genomic_DNA"/>
</dbReference>
<proteinExistence type="predicted"/>
<dbReference type="Proteomes" id="UP001501581">
    <property type="component" value="Unassembled WGS sequence"/>
</dbReference>
<comment type="caution">
    <text evidence="1">The sequence shown here is derived from an EMBL/GenBank/DDBJ whole genome shotgun (WGS) entry which is preliminary data.</text>
</comment>
<keyword evidence="2" id="KW-1185">Reference proteome</keyword>
<evidence type="ECO:0008006" key="3">
    <source>
        <dbReference type="Google" id="ProtNLM"/>
    </source>
</evidence>
<dbReference type="Pfam" id="PF21983">
    <property type="entry name" value="NikA-like"/>
    <property type="match status" value="1"/>
</dbReference>
<organism evidence="1 2">
    <name type="scientific">Nocardioides dubius</name>
    <dbReference type="NCBI Taxonomy" id="317019"/>
    <lineage>
        <taxon>Bacteria</taxon>
        <taxon>Bacillati</taxon>
        <taxon>Actinomycetota</taxon>
        <taxon>Actinomycetes</taxon>
        <taxon>Propionibacteriales</taxon>
        <taxon>Nocardioidaceae</taxon>
        <taxon>Nocardioides</taxon>
    </lineage>
</organism>
<name>A0ABP4EGL1_9ACTN</name>
<reference evidence="2" key="1">
    <citation type="journal article" date="2019" name="Int. J. Syst. Evol. Microbiol.">
        <title>The Global Catalogue of Microorganisms (GCM) 10K type strain sequencing project: providing services to taxonomists for standard genome sequencing and annotation.</title>
        <authorList>
            <consortium name="The Broad Institute Genomics Platform"/>
            <consortium name="The Broad Institute Genome Sequencing Center for Infectious Disease"/>
            <person name="Wu L."/>
            <person name="Ma J."/>
        </authorList>
    </citation>
    <scope>NUCLEOTIDE SEQUENCE [LARGE SCALE GENOMIC DNA]</scope>
    <source>
        <strain evidence="2">JCM 13008</strain>
    </source>
</reference>
<evidence type="ECO:0000313" key="1">
    <source>
        <dbReference type="EMBL" id="GAA1103627.1"/>
    </source>
</evidence>
<protein>
    <recommendedName>
        <fullName evidence="3">Ribbon-helix-helix protein, CopG family</fullName>
    </recommendedName>
</protein>
<dbReference type="RefSeq" id="WP_343994519.1">
    <property type="nucleotide sequence ID" value="NZ_BAAALG010000009.1"/>
</dbReference>
<gene>
    <name evidence="1" type="ORF">GCM10009668_23140</name>
</gene>
<sequence length="97" mass="10250">MENGYNATQDLADFQETPVPVTVTRSVTISVRFSEQEIGELRRKADQAGIKVTTFIRAAALEAASPVDRAALGALARELEQQAHRVAEVASGGGAPA</sequence>
<dbReference type="InterPro" id="IPR053842">
    <property type="entry name" value="NikA-like"/>
</dbReference>
<evidence type="ECO:0000313" key="2">
    <source>
        <dbReference type="Proteomes" id="UP001501581"/>
    </source>
</evidence>
<accession>A0ABP4EGL1</accession>